<keyword evidence="2" id="KW-0285">Flavoprotein</keyword>
<reference evidence="4 5" key="1">
    <citation type="journal article" date="2019" name="PLoS Biol.">
        <title>Sex chromosomes control vertical transmission of feminizing Wolbachia symbionts in an isopod.</title>
        <authorList>
            <person name="Becking T."/>
            <person name="Chebbi M.A."/>
            <person name="Giraud I."/>
            <person name="Moumen B."/>
            <person name="Laverre T."/>
            <person name="Caubet Y."/>
            <person name="Peccoud J."/>
            <person name="Gilbert C."/>
            <person name="Cordaux R."/>
        </authorList>
    </citation>
    <scope>NUCLEOTIDE SEQUENCE [LARGE SCALE GENOMIC DNA]</scope>
    <source>
        <strain evidence="4">ANa2</strain>
        <tissue evidence="4">Whole body excluding digestive tract and cuticle</tissue>
    </source>
</reference>
<dbReference type="Gene3D" id="3.50.50.60">
    <property type="entry name" value="FAD/NAD(P)-binding domain"/>
    <property type="match status" value="1"/>
</dbReference>
<gene>
    <name evidence="4" type="primary">pno</name>
    <name evidence="4" type="ORF">Anas_07300</name>
</gene>
<dbReference type="OrthoDB" id="269227at2759"/>
<proteinExistence type="inferred from homology"/>
<keyword evidence="2" id="KW-0274">FAD</keyword>
<name>A0A5N5SP05_9CRUS</name>
<dbReference type="InterPro" id="IPR036188">
    <property type="entry name" value="FAD/NAD-bd_sf"/>
</dbReference>
<dbReference type="PANTHER" id="PTHR11552">
    <property type="entry name" value="GLUCOSE-METHANOL-CHOLINE GMC OXIDOREDUCTASE"/>
    <property type="match status" value="1"/>
</dbReference>
<evidence type="ECO:0000259" key="3">
    <source>
        <dbReference type="PROSITE" id="PS00623"/>
    </source>
</evidence>
<dbReference type="Gene3D" id="3.30.560.10">
    <property type="entry name" value="Glucose Oxidase, domain 3"/>
    <property type="match status" value="1"/>
</dbReference>
<feature type="domain" description="Glucose-methanol-choline oxidoreductase N-terminal" evidence="3">
    <location>
        <begin position="79"/>
        <end position="102"/>
    </location>
</feature>
<evidence type="ECO:0000313" key="4">
    <source>
        <dbReference type="EMBL" id="KAB7495746.1"/>
    </source>
</evidence>
<dbReference type="EMBL" id="SEYY01022154">
    <property type="protein sequence ID" value="KAB7495746.1"/>
    <property type="molecule type" value="Genomic_DNA"/>
</dbReference>
<comment type="similarity">
    <text evidence="1 2">Belongs to the GMC oxidoreductase family.</text>
</comment>
<organism evidence="4 5">
    <name type="scientific">Armadillidium nasatum</name>
    <dbReference type="NCBI Taxonomy" id="96803"/>
    <lineage>
        <taxon>Eukaryota</taxon>
        <taxon>Metazoa</taxon>
        <taxon>Ecdysozoa</taxon>
        <taxon>Arthropoda</taxon>
        <taxon>Crustacea</taxon>
        <taxon>Multicrustacea</taxon>
        <taxon>Malacostraca</taxon>
        <taxon>Eumalacostraca</taxon>
        <taxon>Peracarida</taxon>
        <taxon>Isopoda</taxon>
        <taxon>Oniscidea</taxon>
        <taxon>Crinocheta</taxon>
        <taxon>Armadillidiidae</taxon>
        <taxon>Armadillidium</taxon>
    </lineage>
</organism>
<comment type="caution">
    <text evidence="4">The sequence shown here is derived from an EMBL/GenBank/DDBJ whole genome shotgun (WGS) entry which is preliminary data.</text>
</comment>
<keyword evidence="5" id="KW-1185">Reference proteome</keyword>
<dbReference type="InterPro" id="IPR012132">
    <property type="entry name" value="GMC_OxRdtase"/>
</dbReference>
<evidence type="ECO:0000256" key="2">
    <source>
        <dbReference type="RuleBase" id="RU003968"/>
    </source>
</evidence>
<dbReference type="PANTHER" id="PTHR11552:SF186">
    <property type="entry name" value="GLUCOSE-METHANOL-CHOLINE OXIDOREDUCTASE N-TERMINAL DOMAIN-CONTAINING PROTEIN"/>
    <property type="match status" value="1"/>
</dbReference>
<accession>A0A5N5SP05</accession>
<protein>
    <submittedName>
        <fullName evidence="4">Pyridoxine 4-oxidase</fullName>
    </submittedName>
</protein>
<dbReference type="PROSITE" id="PS00623">
    <property type="entry name" value="GMC_OXRED_1"/>
    <property type="match status" value="1"/>
</dbReference>
<dbReference type="AlphaFoldDB" id="A0A5N5SP05"/>
<dbReference type="InterPro" id="IPR000172">
    <property type="entry name" value="GMC_OxRdtase_N"/>
</dbReference>
<dbReference type="SUPFAM" id="SSF51905">
    <property type="entry name" value="FAD/NAD(P)-binding domain"/>
    <property type="match status" value="1"/>
</dbReference>
<dbReference type="GO" id="GO:0050660">
    <property type="term" value="F:flavin adenine dinucleotide binding"/>
    <property type="evidence" value="ECO:0007669"/>
    <property type="project" value="InterPro"/>
</dbReference>
<sequence>MITILGAGSAGAVIASRLSENEKFKVLLLEAGGNEDEISETPLFAPLLYGSEKDWKYKNERTPGACLGIKDQACLHPRGKVLGGSSTINGMLYVRGNKRDFDGWANLGNYGWSYEEVLPYFKKSEDNKNPEYAQNERYHSTKGELTVSDISFKTPLADIYVRAGQELGYRIGDYNAEKQTVLKYNKKVICLIQVIKVEFADIHLNIVNN</sequence>
<dbReference type="Pfam" id="PF00732">
    <property type="entry name" value="GMC_oxred_N"/>
    <property type="match status" value="1"/>
</dbReference>
<dbReference type="GO" id="GO:0016614">
    <property type="term" value="F:oxidoreductase activity, acting on CH-OH group of donors"/>
    <property type="evidence" value="ECO:0007669"/>
    <property type="project" value="InterPro"/>
</dbReference>
<dbReference type="Proteomes" id="UP000326759">
    <property type="component" value="Unassembled WGS sequence"/>
</dbReference>
<evidence type="ECO:0000313" key="5">
    <source>
        <dbReference type="Proteomes" id="UP000326759"/>
    </source>
</evidence>
<evidence type="ECO:0000256" key="1">
    <source>
        <dbReference type="ARBA" id="ARBA00010790"/>
    </source>
</evidence>